<dbReference type="SUPFAM" id="SSF53098">
    <property type="entry name" value="Ribonuclease H-like"/>
    <property type="match status" value="1"/>
</dbReference>
<dbReference type="HOGENOM" id="CLU_038374_2_1_1"/>
<dbReference type="Pfam" id="PF24764">
    <property type="entry name" value="rva_4"/>
    <property type="match status" value="1"/>
</dbReference>
<dbReference type="PANTHER" id="PTHR46177:SF1">
    <property type="entry name" value="INTEGRASE CATALYTIC DOMAIN-CONTAINING PROTEIN"/>
    <property type="match status" value="1"/>
</dbReference>
<organism evidence="2 3">
    <name type="scientific">Nematostella vectensis</name>
    <name type="common">Starlet sea anemone</name>
    <dbReference type="NCBI Taxonomy" id="45351"/>
    <lineage>
        <taxon>Eukaryota</taxon>
        <taxon>Metazoa</taxon>
        <taxon>Cnidaria</taxon>
        <taxon>Anthozoa</taxon>
        <taxon>Hexacorallia</taxon>
        <taxon>Actiniaria</taxon>
        <taxon>Edwardsiidae</taxon>
        <taxon>Nematostella</taxon>
    </lineage>
</organism>
<evidence type="ECO:0000259" key="1">
    <source>
        <dbReference type="Pfam" id="PF24764"/>
    </source>
</evidence>
<reference evidence="2 3" key="1">
    <citation type="journal article" date="2007" name="Science">
        <title>Sea anemone genome reveals ancestral eumetazoan gene repertoire and genomic organization.</title>
        <authorList>
            <person name="Putnam N.H."/>
            <person name="Srivastava M."/>
            <person name="Hellsten U."/>
            <person name="Dirks B."/>
            <person name="Chapman J."/>
            <person name="Salamov A."/>
            <person name="Terry A."/>
            <person name="Shapiro H."/>
            <person name="Lindquist E."/>
            <person name="Kapitonov V.V."/>
            <person name="Jurka J."/>
            <person name="Genikhovich G."/>
            <person name="Grigoriev I.V."/>
            <person name="Lucas S.M."/>
            <person name="Steele R.E."/>
            <person name="Finnerty J.R."/>
            <person name="Technau U."/>
            <person name="Martindale M.Q."/>
            <person name="Rokhsar D.S."/>
        </authorList>
    </citation>
    <scope>NUCLEOTIDE SEQUENCE [LARGE SCALE GENOMIC DNA]</scope>
    <source>
        <strain evidence="3">CH2 X CH6</strain>
    </source>
</reference>
<sequence>MESSIPNGDEKAIISHYFREGYEYTAILSFLCKFHVIRMSMRTLKNRLRQYNLRRTMPSYDVNFVRDRIMNELSGAGSCGGYRSMWHSLRLQGIQVPRKIVEDMTRELDPEGCENRRSRRLLRRRYRSSGPNQIWHVDAYVKLKPYGFPIHGCIDGRSRRIMWLNVTKSSNNPDVIAKFYLNCVMDFNGCPGKLRTDCGTENRVMAAMQCALRDDIQAYNDLNKVRDHWNTHVIRRSRYDTVSGRPNELFFLPELHGGIEDFLLPVTADEVGSLREDLTFEEEKSLNEEYFGYVLDTTELKSPSNCEEGLDLYQALLKIAGTDK</sequence>
<dbReference type="InParanoid" id="A7T2I3"/>
<evidence type="ECO:0000313" key="2">
    <source>
        <dbReference type="EMBL" id="EDO29832.1"/>
    </source>
</evidence>
<dbReference type="Gene3D" id="3.30.420.10">
    <property type="entry name" value="Ribonuclease H-like superfamily/Ribonuclease H"/>
    <property type="match status" value="1"/>
</dbReference>
<gene>
    <name evidence="2" type="ORF">NEMVEDRAFT_v1g221392</name>
</gene>
<dbReference type="EMBL" id="DS470256">
    <property type="protein sequence ID" value="EDO29832.1"/>
    <property type="molecule type" value="Genomic_DNA"/>
</dbReference>
<accession>A7T2I3</accession>
<evidence type="ECO:0000313" key="3">
    <source>
        <dbReference type="Proteomes" id="UP000001593"/>
    </source>
</evidence>
<dbReference type="PANTHER" id="PTHR46177">
    <property type="entry name" value="INTEGRASE CATALYTIC DOMAIN-CONTAINING PROTEIN"/>
    <property type="match status" value="1"/>
</dbReference>
<dbReference type="STRING" id="45351.A7T2I3"/>
<dbReference type="OMA" id="GSILWIC"/>
<dbReference type="AlphaFoldDB" id="A7T2I3"/>
<dbReference type="GO" id="GO:0003676">
    <property type="term" value="F:nucleic acid binding"/>
    <property type="evidence" value="ECO:0007669"/>
    <property type="project" value="InterPro"/>
</dbReference>
<dbReference type="InterPro" id="IPR012337">
    <property type="entry name" value="RNaseH-like_sf"/>
</dbReference>
<protein>
    <recommendedName>
        <fullName evidence="1">Integrase core domain-containing protein</fullName>
    </recommendedName>
</protein>
<dbReference type="InterPro" id="IPR036397">
    <property type="entry name" value="RNaseH_sf"/>
</dbReference>
<dbReference type="Proteomes" id="UP000001593">
    <property type="component" value="Unassembled WGS sequence"/>
</dbReference>
<keyword evidence="3" id="KW-1185">Reference proteome</keyword>
<dbReference type="PhylomeDB" id="A7T2I3"/>
<feature type="domain" description="Integrase core" evidence="1">
    <location>
        <begin position="126"/>
        <end position="209"/>
    </location>
</feature>
<proteinExistence type="predicted"/>
<dbReference type="eggNOG" id="ENOG502QURF">
    <property type="taxonomic scope" value="Eukaryota"/>
</dbReference>
<name>A7T2I3_NEMVE</name>
<dbReference type="InterPro" id="IPR058913">
    <property type="entry name" value="Integrase_dom_put"/>
</dbReference>